<evidence type="ECO:0000313" key="2">
    <source>
        <dbReference type="Proteomes" id="UP000694240"/>
    </source>
</evidence>
<dbReference type="Proteomes" id="UP000694240">
    <property type="component" value="Chromosome 4"/>
</dbReference>
<protein>
    <submittedName>
        <fullName evidence="1">Uncharacterized protein</fullName>
    </submittedName>
</protein>
<reference evidence="1 2" key="1">
    <citation type="submission" date="2020-12" db="EMBL/GenBank/DDBJ databases">
        <title>Concerted genomic and epigenomic changes stabilize Arabidopsis allopolyploids.</title>
        <authorList>
            <person name="Chen Z."/>
        </authorList>
    </citation>
    <scope>NUCLEOTIDE SEQUENCE [LARGE SCALE GENOMIC DNA]</scope>
    <source>
        <strain evidence="1">Allo738</strain>
        <tissue evidence="1">Leaf</tissue>
    </source>
</reference>
<accession>A0A8T2E7X2</accession>
<comment type="caution">
    <text evidence="1">The sequence shown here is derived from an EMBL/GenBank/DDBJ whole genome shotgun (WGS) entry which is preliminary data.</text>
</comment>
<gene>
    <name evidence="1" type="ORF">ISN45_At04g034990</name>
</gene>
<sequence>MILGELKNETTESCMSFCNHNVGNTKTSSNVGNIGETLKVRERFTFGRCDDWKLNVGQRFRIFKIAIELIGDVKLV</sequence>
<dbReference type="AlphaFoldDB" id="A0A8T2E7X2"/>
<evidence type="ECO:0000313" key="1">
    <source>
        <dbReference type="EMBL" id="KAG7618213.1"/>
    </source>
</evidence>
<organism evidence="1 2">
    <name type="scientific">Arabidopsis thaliana x Arabidopsis arenosa</name>
    <dbReference type="NCBI Taxonomy" id="1240361"/>
    <lineage>
        <taxon>Eukaryota</taxon>
        <taxon>Viridiplantae</taxon>
        <taxon>Streptophyta</taxon>
        <taxon>Embryophyta</taxon>
        <taxon>Tracheophyta</taxon>
        <taxon>Spermatophyta</taxon>
        <taxon>Magnoliopsida</taxon>
        <taxon>eudicotyledons</taxon>
        <taxon>Gunneridae</taxon>
        <taxon>Pentapetalae</taxon>
        <taxon>rosids</taxon>
        <taxon>malvids</taxon>
        <taxon>Brassicales</taxon>
        <taxon>Brassicaceae</taxon>
        <taxon>Camelineae</taxon>
        <taxon>Arabidopsis</taxon>
    </lineage>
</organism>
<keyword evidence="2" id="KW-1185">Reference proteome</keyword>
<proteinExistence type="predicted"/>
<name>A0A8T2E7X2_9BRAS</name>
<dbReference type="EMBL" id="JAEFBK010000004">
    <property type="protein sequence ID" value="KAG7618213.1"/>
    <property type="molecule type" value="Genomic_DNA"/>
</dbReference>